<evidence type="ECO:0000259" key="5">
    <source>
        <dbReference type="Pfam" id="PF13407"/>
    </source>
</evidence>
<dbReference type="EMBL" id="FOQL01000002">
    <property type="protein sequence ID" value="SFI42464.1"/>
    <property type="molecule type" value="Genomic_DNA"/>
</dbReference>
<keyword evidence="7" id="KW-1185">Reference proteome</keyword>
<dbReference type="CDD" id="cd06324">
    <property type="entry name" value="PBP1_ABC_sugar_binding-like"/>
    <property type="match status" value="1"/>
</dbReference>
<dbReference type="AlphaFoldDB" id="A0A1I3I3A2"/>
<evidence type="ECO:0000256" key="4">
    <source>
        <dbReference type="SAM" id="SignalP"/>
    </source>
</evidence>
<name>A0A1I3I3A2_9PSED</name>
<accession>A0A1I3I3A2</accession>
<feature type="chain" id="PRO_5017466466" evidence="4">
    <location>
        <begin position="24"/>
        <end position="370"/>
    </location>
</feature>
<evidence type="ECO:0000256" key="3">
    <source>
        <dbReference type="ARBA" id="ARBA00022729"/>
    </source>
</evidence>
<dbReference type="GO" id="GO:0030313">
    <property type="term" value="C:cell envelope"/>
    <property type="evidence" value="ECO:0007669"/>
    <property type="project" value="UniProtKB-SubCell"/>
</dbReference>
<dbReference type="Gene3D" id="3.40.50.2300">
    <property type="match status" value="2"/>
</dbReference>
<dbReference type="Proteomes" id="UP000243606">
    <property type="component" value="Unassembled WGS sequence"/>
</dbReference>
<organism evidence="6 7">
    <name type="scientific">Pseudomonas guineae</name>
    <dbReference type="NCBI Taxonomy" id="425504"/>
    <lineage>
        <taxon>Bacteria</taxon>
        <taxon>Pseudomonadati</taxon>
        <taxon>Pseudomonadota</taxon>
        <taxon>Gammaproteobacteria</taxon>
        <taxon>Pseudomonadales</taxon>
        <taxon>Pseudomonadaceae</taxon>
        <taxon>Pseudomonas</taxon>
    </lineage>
</organism>
<gene>
    <name evidence="6" type="ORF">SAMN05216206_2214</name>
</gene>
<dbReference type="InterPro" id="IPR025997">
    <property type="entry name" value="SBP_2_dom"/>
</dbReference>
<dbReference type="GO" id="GO:0055085">
    <property type="term" value="P:transmembrane transport"/>
    <property type="evidence" value="ECO:0007669"/>
    <property type="project" value="UniProtKB-ARBA"/>
</dbReference>
<reference evidence="7" key="1">
    <citation type="submission" date="2016-10" db="EMBL/GenBank/DDBJ databases">
        <authorList>
            <person name="Varghese N."/>
            <person name="Submissions S."/>
        </authorList>
    </citation>
    <scope>NUCLEOTIDE SEQUENCE [LARGE SCALE GENOMIC DNA]</scope>
    <source>
        <strain evidence="7">LMG 24016</strain>
    </source>
</reference>
<dbReference type="Pfam" id="PF13407">
    <property type="entry name" value="Peripla_BP_4"/>
    <property type="match status" value="1"/>
</dbReference>
<feature type="domain" description="Periplasmic binding protein" evidence="5">
    <location>
        <begin position="40"/>
        <end position="301"/>
    </location>
</feature>
<comment type="similarity">
    <text evidence="2">Belongs to the bacterial solute-binding protein 2 family.</text>
</comment>
<comment type="subcellular location">
    <subcellularLocation>
        <location evidence="1">Cell envelope</location>
    </subcellularLocation>
</comment>
<keyword evidence="3 4" id="KW-0732">Signal</keyword>
<dbReference type="SUPFAM" id="SSF53822">
    <property type="entry name" value="Periplasmic binding protein-like I"/>
    <property type="match status" value="1"/>
</dbReference>
<dbReference type="InterPro" id="IPR028082">
    <property type="entry name" value="Peripla_BP_I"/>
</dbReference>
<evidence type="ECO:0000313" key="7">
    <source>
        <dbReference type="Proteomes" id="UP000243606"/>
    </source>
</evidence>
<proteinExistence type="inferred from homology"/>
<dbReference type="STRING" id="425504.SAMN05216206_2214"/>
<dbReference type="PANTHER" id="PTHR46847:SF2">
    <property type="entry name" value="ABC TRANSPORTER SUGAR-BINDING PROTEIN"/>
    <property type="match status" value="1"/>
</dbReference>
<sequence>MLRSVLAVIGALCLLVFSQLAPAAIENSRVADKAPASVLFLNPGFSDEPFWVGYSAFMQAAADDLGMQLQIIYAERNQQNLLEQLGTLLASGKQPDYLLFVNERSTAPEILRLFEHSPTKLFSLNSTLTADQQQFVGGSRQRYPNWIGSLVANDEEAGYWMAKALIAKLNGRAGSLLGFTGTRDTPAATLREEGLHLALLEHPEVKLEQLLYGEWSRQRAYTQAQLMLQRYPDVQLIWSANDEMAFGAMQAAQEMSKQPGKDIFFSALNNSEEVLQARIDDKLCVLVGGHFTLGGWALVMLHDYHAGLDFAERGGKDRVDQVFTLLDKDQAKRLMRRLKTPGYALDFRQFSAIYRPQMKDYRFSIQPLLQ</sequence>
<feature type="signal peptide" evidence="4">
    <location>
        <begin position="1"/>
        <end position="23"/>
    </location>
</feature>
<dbReference type="GO" id="GO:0030246">
    <property type="term" value="F:carbohydrate binding"/>
    <property type="evidence" value="ECO:0007669"/>
    <property type="project" value="UniProtKB-ARBA"/>
</dbReference>
<evidence type="ECO:0000256" key="2">
    <source>
        <dbReference type="ARBA" id="ARBA00007639"/>
    </source>
</evidence>
<protein>
    <submittedName>
        <fullName evidence="6">Monosaccharide ABC transporter substrate-binding protein, CUT2 family</fullName>
    </submittedName>
</protein>
<evidence type="ECO:0000313" key="6">
    <source>
        <dbReference type="EMBL" id="SFI42464.1"/>
    </source>
</evidence>
<dbReference type="PANTHER" id="PTHR46847">
    <property type="entry name" value="D-ALLOSE-BINDING PERIPLASMIC PROTEIN-RELATED"/>
    <property type="match status" value="1"/>
</dbReference>
<evidence type="ECO:0000256" key="1">
    <source>
        <dbReference type="ARBA" id="ARBA00004196"/>
    </source>
</evidence>